<evidence type="ECO:0000313" key="2">
    <source>
        <dbReference type="Proteomes" id="UP001549143"/>
    </source>
</evidence>
<comment type="caution">
    <text evidence="1">The sequence shown here is derived from an EMBL/GenBank/DDBJ whole genome shotgun (WGS) entry which is preliminary data.</text>
</comment>
<organism evidence="1 2">
    <name type="scientific">Aquamicrobium ahrensii</name>
    <dbReference type="NCBI Taxonomy" id="469551"/>
    <lineage>
        <taxon>Bacteria</taxon>
        <taxon>Pseudomonadati</taxon>
        <taxon>Pseudomonadota</taxon>
        <taxon>Alphaproteobacteria</taxon>
        <taxon>Hyphomicrobiales</taxon>
        <taxon>Phyllobacteriaceae</taxon>
        <taxon>Aquamicrobium</taxon>
    </lineage>
</organism>
<gene>
    <name evidence="1" type="ORF">ABID44_003292</name>
</gene>
<proteinExistence type="predicted"/>
<protein>
    <submittedName>
        <fullName evidence="1">Uncharacterized protein</fullName>
    </submittedName>
</protein>
<dbReference type="Proteomes" id="UP001549143">
    <property type="component" value="Unassembled WGS sequence"/>
</dbReference>
<keyword evidence="2" id="KW-1185">Reference proteome</keyword>
<dbReference type="RefSeq" id="WP_354152776.1">
    <property type="nucleotide sequence ID" value="NZ_JBEPMN010000017.1"/>
</dbReference>
<accession>A0ABV2KPD9</accession>
<reference evidence="1 2" key="1">
    <citation type="submission" date="2024-06" db="EMBL/GenBank/DDBJ databases">
        <title>Genomic Encyclopedia of Type Strains, Phase IV (KMG-IV): sequencing the most valuable type-strain genomes for metagenomic binning, comparative biology and taxonomic classification.</title>
        <authorList>
            <person name="Goeker M."/>
        </authorList>
    </citation>
    <scope>NUCLEOTIDE SEQUENCE [LARGE SCALE GENOMIC DNA]</scope>
    <source>
        <strain evidence="1 2">DSM 19730</strain>
    </source>
</reference>
<name>A0ABV2KPD9_9HYPH</name>
<dbReference type="EMBL" id="JBEPMN010000017">
    <property type="protein sequence ID" value="MET3662939.1"/>
    <property type="molecule type" value="Genomic_DNA"/>
</dbReference>
<sequence>MTDPVRRPAFRFTANDSLQYHFFADNRLFSIRMAYRGGHWTHAAWIYDGSAREIAKSPNLWVQSDSPYLDIQSDIAEVRDEDGEIVVIVHAASSEDSFEARVRPLNTLTWMDTLSESNEEVLHLPDLTGTLKFRGKTYDTKGYCKHVMWHTGPRYTGYRFLHGFVDDGELAIWSADAVFAYQKYDYFKMAKPDGTIIAADYEQSSHKQNTVYARIGERAIKVDFEELGMWELPIVNSSSDMVIMQRYGNIRYTEGSVVKTGFALTEYGFGKYSDIKL</sequence>
<evidence type="ECO:0000313" key="1">
    <source>
        <dbReference type="EMBL" id="MET3662939.1"/>
    </source>
</evidence>